<keyword evidence="1" id="KW-0238">DNA-binding</keyword>
<evidence type="ECO:0000313" key="3">
    <source>
        <dbReference type="EMBL" id="GAA3914855.1"/>
    </source>
</evidence>
<accession>A0ABP7M8Q3</accession>
<comment type="caution">
    <text evidence="3">The sequence shown here is derived from an EMBL/GenBank/DDBJ whole genome shotgun (WGS) entry which is preliminary data.</text>
</comment>
<dbReference type="EMBL" id="BAABBN010000004">
    <property type="protein sequence ID" value="GAA3914855.1"/>
    <property type="molecule type" value="Genomic_DNA"/>
</dbReference>
<name>A0ABP7M8Q3_9GAMM</name>
<dbReference type="InterPro" id="IPR036271">
    <property type="entry name" value="Tet_transcr_reg_TetR-rel_C_sf"/>
</dbReference>
<evidence type="ECO:0000259" key="2">
    <source>
        <dbReference type="Pfam" id="PF00440"/>
    </source>
</evidence>
<dbReference type="PANTHER" id="PTHR43479:SF11">
    <property type="entry name" value="ACREF_ENVCD OPERON REPRESSOR-RELATED"/>
    <property type="match status" value="1"/>
</dbReference>
<dbReference type="PANTHER" id="PTHR43479">
    <property type="entry name" value="ACREF/ENVCD OPERON REPRESSOR-RELATED"/>
    <property type="match status" value="1"/>
</dbReference>
<protein>
    <submittedName>
        <fullName evidence="3">TetR/AcrR family transcriptional regulator</fullName>
    </submittedName>
</protein>
<keyword evidence="4" id="KW-1185">Reference proteome</keyword>
<proteinExistence type="predicted"/>
<dbReference type="Proteomes" id="UP001501565">
    <property type="component" value="Unassembled WGS sequence"/>
</dbReference>
<dbReference type="SUPFAM" id="SSF46689">
    <property type="entry name" value="Homeodomain-like"/>
    <property type="match status" value="1"/>
</dbReference>
<dbReference type="InterPro" id="IPR009057">
    <property type="entry name" value="Homeodomain-like_sf"/>
</dbReference>
<feature type="domain" description="HTH tetR-type" evidence="2">
    <location>
        <begin position="2"/>
        <end position="45"/>
    </location>
</feature>
<reference evidence="4" key="1">
    <citation type="journal article" date="2019" name="Int. J. Syst. Evol. Microbiol.">
        <title>The Global Catalogue of Microorganisms (GCM) 10K type strain sequencing project: providing services to taxonomists for standard genome sequencing and annotation.</title>
        <authorList>
            <consortium name="The Broad Institute Genomics Platform"/>
            <consortium name="The Broad Institute Genome Sequencing Center for Infectious Disease"/>
            <person name="Wu L."/>
            <person name="Ma J."/>
        </authorList>
    </citation>
    <scope>NUCLEOTIDE SEQUENCE [LARGE SCALE GENOMIC DNA]</scope>
    <source>
        <strain evidence="4">JCM 17551</strain>
    </source>
</reference>
<evidence type="ECO:0000313" key="4">
    <source>
        <dbReference type="Proteomes" id="UP001501565"/>
    </source>
</evidence>
<dbReference type="SUPFAM" id="SSF48498">
    <property type="entry name" value="Tetracyclin repressor-like, C-terminal domain"/>
    <property type="match status" value="1"/>
</dbReference>
<dbReference type="Gene3D" id="1.10.357.10">
    <property type="entry name" value="Tetracycline Repressor, domain 2"/>
    <property type="match status" value="1"/>
</dbReference>
<dbReference type="Pfam" id="PF00440">
    <property type="entry name" value="TetR_N"/>
    <property type="match status" value="1"/>
</dbReference>
<evidence type="ECO:0000256" key="1">
    <source>
        <dbReference type="ARBA" id="ARBA00023125"/>
    </source>
</evidence>
<gene>
    <name evidence="3" type="ORF">GCM10022277_06660</name>
</gene>
<dbReference type="InterPro" id="IPR050624">
    <property type="entry name" value="HTH-type_Tx_Regulator"/>
</dbReference>
<organism evidence="3 4">
    <name type="scientific">Litoribacillus peritrichatus</name>
    <dbReference type="NCBI Taxonomy" id="718191"/>
    <lineage>
        <taxon>Bacteria</taxon>
        <taxon>Pseudomonadati</taxon>
        <taxon>Pseudomonadota</taxon>
        <taxon>Gammaproteobacteria</taxon>
        <taxon>Oceanospirillales</taxon>
        <taxon>Oceanospirillaceae</taxon>
        <taxon>Litoribacillus</taxon>
    </lineage>
</organism>
<sequence length="188" mass="21639">MAAKKSFLEDSYEKVSTRRIATMADTSIAMIRYYFGNKEGLYQELIRTQFIPIAERLTALQNSDDIDSLESFFEVYYKTMVPDQQFPLLMMRTLSLQQGPSRKYILDKIVDPMRHAIYKIIKRLQFKGKIDASLDAEMIGISMLSMAVMPMLAKSVFEYHKGVDLGLDFYLELAKHNGQILQTGLRGQ</sequence>
<dbReference type="InterPro" id="IPR001647">
    <property type="entry name" value="HTH_TetR"/>
</dbReference>